<dbReference type="AlphaFoldDB" id="A0AAD7R8R8"/>
<evidence type="ECO:0000313" key="1">
    <source>
        <dbReference type="EMBL" id="KAJ8371577.1"/>
    </source>
</evidence>
<organism evidence="1 2">
    <name type="scientific">Aldrovandia affinis</name>
    <dbReference type="NCBI Taxonomy" id="143900"/>
    <lineage>
        <taxon>Eukaryota</taxon>
        <taxon>Metazoa</taxon>
        <taxon>Chordata</taxon>
        <taxon>Craniata</taxon>
        <taxon>Vertebrata</taxon>
        <taxon>Euteleostomi</taxon>
        <taxon>Actinopterygii</taxon>
        <taxon>Neopterygii</taxon>
        <taxon>Teleostei</taxon>
        <taxon>Notacanthiformes</taxon>
        <taxon>Halosauridae</taxon>
        <taxon>Aldrovandia</taxon>
    </lineage>
</organism>
<dbReference type="Proteomes" id="UP001221898">
    <property type="component" value="Unassembled WGS sequence"/>
</dbReference>
<proteinExistence type="predicted"/>
<comment type="caution">
    <text evidence="1">The sequence shown here is derived from an EMBL/GenBank/DDBJ whole genome shotgun (WGS) entry which is preliminary data.</text>
</comment>
<dbReference type="EMBL" id="JAINUG010000444">
    <property type="protein sequence ID" value="KAJ8371577.1"/>
    <property type="molecule type" value="Genomic_DNA"/>
</dbReference>
<accession>A0AAD7R8R8</accession>
<reference evidence="1" key="1">
    <citation type="journal article" date="2023" name="Science">
        <title>Genome structures resolve the early diversification of teleost fishes.</title>
        <authorList>
            <person name="Parey E."/>
            <person name="Louis A."/>
            <person name="Montfort J."/>
            <person name="Bouchez O."/>
            <person name="Roques C."/>
            <person name="Iampietro C."/>
            <person name="Lluch J."/>
            <person name="Castinel A."/>
            <person name="Donnadieu C."/>
            <person name="Desvignes T."/>
            <person name="Floi Bucao C."/>
            <person name="Jouanno E."/>
            <person name="Wen M."/>
            <person name="Mejri S."/>
            <person name="Dirks R."/>
            <person name="Jansen H."/>
            <person name="Henkel C."/>
            <person name="Chen W.J."/>
            <person name="Zahm M."/>
            <person name="Cabau C."/>
            <person name="Klopp C."/>
            <person name="Thompson A.W."/>
            <person name="Robinson-Rechavi M."/>
            <person name="Braasch I."/>
            <person name="Lecointre G."/>
            <person name="Bobe J."/>
            <person name="Postlethwait J.H."/>
            <person name="Berthelot C."/>
            <person name="Roest Crollius H."/>
            <person name="Guiguen Y."/>
        </authorList>
    </citation>
    <scope>NUCLEOTIDE SEQUENCE</scope>
    <source>
        <strain evidence="1">NC1722</strain>
    </source>
</reference>
<protein>
    <submittedName>
        <fullName evidence="1">Uncharacterized protein</fullName>
    </submittedName>
</protein>
<keyword evidence="2" id="KW-1185">Reference proteome</keyword>
<gene>
    <name evidence="1" type="ORF">AAFF_G00307250</name>
</gene>
<sequence>MRPTAPGMILERGTHVAMVAHPGACKMAGGRKQSQGHRKSLLADSAPLPAGGLRENLPGVVSDGNPILGRTTASLAGRLKSADLPSFTRKRDTSTC</sequence>
<evidence type="ECO:0000313" key="2">
    <source>
        <dbReference type="Proteomes" id="UP001221898"/>
    </source>
</evidence>
<name>A0AAD7R8R8_9TELE</name>